<sequence length="90" mass="10458">MRQTGPKFREACIRCPMLQVNLKMLPRLAEIEKDLLLRRKRAQEEHWLGEVEGIDSTLTFLRAKQAEAARLTKRPVTDLGIPHPRPEETQ</sequence>
<keyword evidence="2" id="KW-1185">Reference proteome</keyword>
<evidence type="ECO:0000313" key="1">
    <source>
        <dbReference type="EMBL" id="MFD1658750.1"/>
    </source>
</evidence>
<accession>A0ABW4IS03</accession>
<dbReference type="RefSeq" id="WP_381081165.1">
    <property type="nucleotide sequence ID" value="NZ_JBHUDX010000026.1"/>
</dbReference>
<protein>
    <submittedName>
        <fullName evidence="1">Recombinase</fullName>
    </submittedName>
</protein>
<reference evidence="2" key="1">
    <citation type="journal article" date="2019" name="Int. J. Syst. Evol. Microbiol.">
        <title>The Global Catalogue of Microorganisms (GCM) 10K type strain sequencing project: providing services to taxonomists for standard genome sequencing and annotation.</title>
        <authorList>
            <consortium name="The Broad Institute Genomics Platform"/>
            <consortium name="The Broad Institute Genome Sequencing Center for Infectious Disease"/>
            <person name="Wu L."/>
            <person name="Ma J."/>
        </authorList>
    </citation>
    <scope>NUCLEOTIDE SEQUENCE [LARGE SCALE GENOMIC DNA]</scope>
    <source>
        <strain evidence="2">CGMCC 1.12470</strain>
    </source>
</reference>
<gene>
    <name evidence="1" type="ORF">ACFSL4_11125</name>
</gene>
<evidence type="ECO:0000313" key="2">
    <source>
        <dbReference type="Proteomes" id="UP001597261"/>
    </source>
</evidence>
<name>A0ABW4IS03_9ACTN</name>
<dbReference type="Proteomes" id="UP001597261">
    <property type="component" value="Unassembled WGS sequence"/>
</dbReference>
<dbReference type="EMBL" id="JBHUDX010000026">
    <property type="protein sequence ID" value="MFD1658750.1"/>
    <property type="molecule type" value="Genomic_DNA"/>
</dbReference>
<comment type="caution">
    <text evidence="1">The sequence shown here is derived from an EMBL/GenBank/DDBJ whole genome shotgun (WGS) entry which is preliminary data.</text>
</comment>
<proteinExistence type="predicted"/>
<organism evidence="1 2">
    <name type="scientific">Streptomyces caeni</name>
    <dbReference type="NCBI Taxonomy" id="2307231"/>
    <lineage>
        <taxon>Bacteria</taxon>
        <taxon>Bacillati</taxon>
        <taxon>Actinomycetota</taxon>
        <taxon>Actinomycetes</taxon>
        <taxon>Kitasatosporales</taxon>
        <taxon>Streptomycetaceae</taxon>
        <taxon>Streptomyces</taxon>
    </lineage>
</organism>